<dbReference type="Pfam" id="PF19147">
    <property type="entry name" value="DUF5829"/>
    <property type="match status" value="1"/>
</dbReference>
<comment type="caution">
    <text evidence="1">The sequence shown here is derived from an EMBL/GenBank/DDBJ whole genome shotgun (WGS) entry which is preliminary data.</text>
</comment>
<keyword evidence="2" id="KW-1185">Reference proteome</keyword>
<evidence type="ECO:0000313" key="1">
    <source>
        <dbReference type="EMBL" id="MFC7184498.1"/>
    </source>
</evidence>
<proteinExistence type="predicted"/>
<reference evidence="2" key="1">
    <citation type="journal article" date="2019" name="Int. J. Syst. Evol. Microbiol.">
        <title>The Global Catalogue of Microorganisms (GCM) 10K type strain sequencing project: providing services to taxonomists for standard genome sequencing and annotation.</title>
        <authorList>
            <consortium name="The Broad Institute Genomics Platform"/>
            <consortium name="The Broad Institute Genome Sequencing Center for Infectious Disease"/>
            <person name="Wu L."/>
            <person name="Ma J."/>
        </authorList>
    </citation>
    <scope>NUCLEOTIDE SEQUENCE [LARGE SCALE GENOMIC DNA]</scope>
    <source>
        <strain evidence="2">CGMCC 1.12859</strain>
    </source>
</reference>
<name>A0ABW2G7L9_9ACTN</name>
<gene>
    <name evidence="1" type="ORF">ACFQMG_33605</name>
</gene>
<dbReference type="Proteomes" id="UP001596435">
    <property type="component" value="Unassembled WGS sequence"/>
</dbReference>
<organism evidence="1 2">
    <name type="scientific">Kitasatospora paranensis</name>
    <dbReference type="NCBI Taxonomy" id="258053"/>
    <lineage>
        <taxon>Bacteria</taxon>
        <taxon>Bacillati</taxon>
        <taxon>Actinomycetota</taxon>
        <taxon>Actinomycetes</taxon>
        <taxon>Kitasatosporales</taxon>
        <taxon>Streptomycetaceae</taxon>
        <taxon>Kitasatospora</taxon>
    </lineage>
</organism>
<evidence type="ECO:0000313" key="2">
    <source>
        <dbReference type="Proteomes" id="UP001596435"/>
    </source>
</evidence>
<dbReference type="EMBL" id="JBHTAJ010000105">
    <property type="protein sequence ID" value="MFC7184498.1"/>
    <property type="molecule type" value="Genomic_DNA"/>
</dbReference>
<protein>
    <submittedName>
        <fullName evidence="1">DUF5829 family protein</fullName>
    </submittedName>
</protein>
<dbReference type="RefSeq" id="WP_345705480.1">
    <property type="nucleotide sequence ID" value="NZ_BAABKV010000001.1"/>
</dbReference>
<sequence>MTSGREPGGLRPRPRIDHVMVLVDERVLLEAASNPLVEERLGRVRRKVADSSVAGSYSTLGVAGHHTLVELFGAALPAESPLTGGLVLSFEEPGSSRAAHALLDAAGVRHQHRPVTRADEATGLQQPWYQLINADLGEGSRLLLFLNEVHPAYFASLGAVPAPDGSLGRGAYLDAVLGGPAGERRLLRDITGVTLAVTAERARRLAAVLGVLGYELLTGGAAPVLRGEDFDIVLDIHENARERVEEIRLELTRDIPDDLPDVIPFGPSSRLVFDRPGGARWIFDESV</sequence>
<dbReference type="InterPro" id="IPR043869">
    <property type="entry name" value="DUF5829"/>
</dbReference>
<accession>A0ABW2G7L9</accession>